<dbReference type="FunFam" id="1.10.630.10:FF:000018">
    <property type="entry name" value="Cytochrome P450 monooxygenase"/>
    <property type="match status" value="1"/>
</dbReference>
<dbReference type="InterPro" id="IPR001128">
    <property type="entry name" value="Cyt_P450"/>
</dbReference>
<dbReference type="Proteomes" id="UP000321424">
    <property type="component" value="Unassembled WGS sequence"/>
</dbReference>
<accession>A0A511MH26</accession>
<comment type="caution">
    <text evidence="10">The sequence shown here is derived from an EMBL/GenBank/DDBJ whole genome shotgun (WGS) entry which is preliminary data.</text>
</comment>
<comment type="similarity">
    <text evidence="2 8">Belongs to the cytochrome P450 family.</text>
</comment>
<dbReference type="Pfam" id="PF00067">
    <property type="entry name" value="p450"/>
    <property type="match status" value="1"/>
</dbReference>
<keyword evidence="4 8" id="KW-0479">Metal-binding</keyword>
<dbReference type="AlphaFoldDB" id="A0A511MH26"/>
<keyword evidence="7 8" id="KW-0503">Monooxygenase</keyword>
<keyword evidence="11" id="KW-1185">Reference proteome</keyword>
<dbReference type="PANTHER" id="PTHR46696">
    <property type="entry name" value="P450, PUTATIVE (EUROFUNG)-RELATED"/>
    <property type="match status" value="1"/>
</dbReference>
<dbReference type="GO" id="GO:0020037">
    <property type="term" value="F:heme binding"/>
    <property type="evidence" value="ECO:0007669"/>
    <property type="project" value="InterPro"/>
</dbReference>
<evidence type="ECO:0000256" key="7">
    <source>
        <dbReference type="ARBA" id="ARBA00023033"/>
    </source>
</evidence>
<dbReference type="InterPro" id="IPR002397">
    <property type="entry name" value="Cyt_P450_B"/>
</dbReference>
<proteinExistence type="inferred from homology"/>
<dbReference type="GO" id="GO:0004497">
    <property type="term" value="F:monooxygenase activity"/>
    <property type="evidence" value="ECO:0007669"/>
    <property type="project" value="UniProtKB-KW"/>
</dbReference>
<sequence>MVHRPLSESVELPTTRPAGCPFDPPAELAALRPLVRMTFPDGHQGWLATGHATVRAVFADPRFSVRYELGHNPLADGGPMPPATPGDLLGVDPPEHTRYRKLLSGKFTVRRMAMLTERVQEITTDHLDAMARDGGPVDLIEAFAFPVPALTICELLGVPSAERDTFREFVAVANDMAASVDERVAAFADGEKYLRTLVLAKRAAPADDLLSDLTDTDLTDDELAVIGTLLLGAGLDTTANMLALGTFALLSHPDQLAELRARPELADQTVEELMRYLSIVHTSSRVALADVELDGQLIKAGETVALSTQAANRDPAKFDDPDAFDIRRNAVGHVGFGHGVHQCLGQQLARVEMRVALPALVRRFPTLRLAVPADEVPLRHDMDIYGVHRLPVTW</sequence>
<dbReference type="GO" id="GO:0016705">
    <property type="term" value="F:oxidoreductase activity, acting on paired donors, with incorporation or reduction of molecular oxygen"/>
    <property type="evidence" value="ECO:0007669"/>
    <property type="project" value="InterPro"/>
</dbReference>
<dbReference type="InterPro" id="IPR036396">
    <property type="entry name" value="Cyt_P450_sf"/>
</dbReference>
<evidence type="ECO:0000256" key="3">
    <source>
        <dbReference type="ARBA" id="ARBA00022617"/>
    </source>
</evidence>
<dbReference type="GO" id="GO:0005506">
    <property type="term" value="F:iron ion binding"/>
    <property type="evidence" value="ECO:0007669"/>
    <property type="project" value="InterPro"/>
</dbReference>
<evidence type="ECO:0000256" key="8">
    <source>
        <dbReference type="RuleBase" id="RU000461"/>
    </source>
</evidence>
<protein>
    <submittedName>
        <fullName evidence="10">Cytochrome P450</fullName>
    </submittedName>
</protein>
<evidence type="ECO:0000313" key="10">
    <source>
        <dbReference type="EMBL" id="GEM39741.1"/>
    </source>
</evidence>
<dbReference type="InterPro" id="IPR017972">
    <property type="entry name" value="Cyt_P450_CS"/>
</dbReference>
<dbReference type="PRINTS" id="PR00385">
    <property type="entry name" value="P450"/>
</dbReference>
<dbReference type="SUPFAM" id="SSF48264">
    <property type="entry name" value="Cytochrome P450"/>
    <property type="match status" value="1"/>
</dbReference>
<keyword evidence="5 8" id="KW-0560">Oxidoreductase</keyword>
<evidence type="ECO:0000256" key="4">
    <source>
        <dbReference type="ARBA" id="ARBA00022723"/>
    </source>
</evidence>
<dbReference type="CDD" id="cd11030">
    <property type="entry name" value="CYP105-like"/>
    <property type="match status" value="1"/>
</dbReference>
<organism evidence="10 11">
    <name type="scientific">Nocardia ninae NBRC 108245</name>
    <dbReference type="NCBI Taxonomy" id="1210091"/>
    <lineage>
        <taxon>Bacteria</taxon>
        <taxon>Bacillati</taxon>
        <taxon>Actinomycetota</taxon>
        <taxon>Actinomycetes</taxon>
        <taxon>Mycobacteriales</taxon>
        <taxon>Nocardiaceae</taxon>
        <taxon>Nocardia</taxon>
    </lineage>
</organism>
<dbReference type="EMBL" id="BJXA01000027">
    <property type="protein sequence ID" value="GEM39741.1"/>
    <property type="molecule type" value="Genomic_DNA"/>
</dbReference>
<evidence type="ECO:0000256" key="9">
    <source>
        <dbReference type="SAM" id="MobiDB-lite"/>
    </source>
</evidence>
<dbReference type="Gene3D" id="1.10.630.10">
    <property type="entry name" value="Cytochrome P450"/>
    <property type="match status" value="1"/>
</dbReference>
<dbReference type="PRINTS" id="PR00359">
    <property type="entry name" value="BP450"/>
</dbReference>
<evidence type="ECO:0000256" key="6">
    <source>
        <dbReference type="ARBA" id="ARBA00023004"/>
    </source>
</evidence>
<feature type="region of interest" description="Disordered" evidence="9">
    <location>
        <begin position="1"/>
        <end position="23"/>
    </location>
</feature>
<dbReference type="PROSITE" id="PS00086">
    <property type="entry name" value="CYTOCHROME_P450"/>
    <property type="match status" value="1"/>
</dbReference>
<comment type="cofactor">
    <cofactor evidence="1">
        <name>heme</name>
        <dbReference type="ChEBI" id="CHEBI:30413"/>
    </cofactor>
</comment>
<evidence type="ECO:0000256" key="2">
    <source>
        <dbReference type="ARBA" id="ARBA00010617"/>
    </source>
</evidence>
<reference evidence="10 11" key="1">
    <citation type="submission" date="2019-07" db="EMBL/GenBank/DDBJ databases">
        <title>Whole genome shotgun sequence of Nocardia ninae NBRC 108245.</title>
        <authorList>
            <person name="Hosoyama A."/>
            <person name="Uohara A."/>
            <person name="Ohji S."/>
            <person name="Ichikawa N."/>
        </authorList>
    </citation>
    <scope>NUCLEOTIDE SEQUENCE [LARGE SCALE GENOMIC DNA]</scope>
    <source>
        <strain evidence="10 11">NBRC 108245</strain>
    </source>
</reference>
<evidence type="ECO:0000256" key="1">
    <source>
        <dbReference type="ARBA" id="ARBA00001971"/>
    </source>
</evidence>
<evidence type="ECO:0000256" key="5">
    <source>
        <dbReference type="ARBA" id="ARBA00023002"/>
    </source>
</evidence>
<dbReference type="OrthoDB" id="3664945at2"/>
<keyword evidence="3 8" id="KW-0349">Heme</keyword>
<name>A0A511MH26_9NOCA</name>
<dbReference type="PANTHER" id="PTHR46696:SF1">
    <property type="entry name" value="CYTOCHROME P450 YJIB-RELATED"/>
    <property type="match status" value="1"/>
</dbReference>
<keyword evidence="6 8" id="KW-0408">Iron</keyword>
<evidence type="ECO:0000313" key="11">
    <source>
        <dbReference type="Proteomes" id="UP000321424"/>
    </source>
</evidence>
<gene>
    <name evidence="10" type="ORF">NN4_42600</name>
</gene>